<sequence>MEKMRENRLRWYKHVIKREETNAVRVIMKMNVEGKRRLQKIGRKKEDHSHLNQFIAHAALDLIDELMWKSTSMYLKSVDRFNHWTVSAFVTASRMRFIMVHDSKNDEGIKNFFTEVYEMFIKYVMNPFYKLNMPIKCGSFDKKVQFYGRKYLVS</sequence>
<keyword evidence="7 8" id="KW-0333">Golgi apparatus</keyword>
<evidence type="ECO:0000256" key="6">
    <source>
        <dbReference type="ARBA" id="ARBA00022892"/>
    </source>
</evidence>
<dbReference type="CTD" id="39769"/>
<dbReference type="Proteomes" id="UP000694846">
    <property type="component" value="Unplaced"/>
</dbReference>
<comment type="subunit">
    <text evidence="8">Part of the multisubunit transport protein particle (TRAPP) complex.</text>
</comment>
<dbReference type="GO" id="GO:0048471">
    <property type="term" value="C:perinuclear region of cytoplasm"/>
    <property type="evidence" value="ECO:0007669"/>
    <property type="project" value="UniProtKB-SubCell"/>
</dbReference>
<accession>A0A8B8GQC7</accession>
<keyword evidence="4 8" id="KW-0813">Transport</keyword>
<comment type="subcellular location">
    <subcellularLocation>
        <location evidence="2">Cytoplasm</location>
        <location evidence="2">Perinuclear region</location>
    </subcellularLocation>
    <subcellularLocation>
        <location evidence="8">Endoplasmic reticulum</location>
    </subcellularLocation>
    <subcellularLocation>
        <location evidence="8">Golgi apparatus</location>
        <location evidence="8">cis-Golgi network</location>
    </subcellularLocation>
    <subcellularLocation>
        <location evidence="1">Golgi apparatus</location>
    </subcellularLocation>
</comment>
<evidence type="ECO:0000256" key="8">
    <source>
        <dbReference type="RuleBase" id="RU366065"/>
    </source>
</evidence>
<dbReference type="GO" id="GO:0005783">
    <property type="term" value="C:endoplasmic reticulum"/>
    <property type="evidence" value="ECO:0007669"/>
    <property type="project" value="UniProtKB-SubCell"/>
</dbReference>
<organism evidence="9 10">
    <name type="scientific">Sipha flava</name>
    <name type="common">yellow sugarcane aphid</name>
    <dbReference type="NCBI Taxonomy" id="143950"/>
    <lineage>
        <taxon>Eukaryota</taxon>
        <taxon>Metazoa</taxon>
        <taxon>Ecdysozoa</taxon>
        <taxon>Arthropoda</taxon>
        <taxon>Hexapoda</taxon>
        <taxon>Insecta</taxon>
        <taxon>Pterygota</taxon>
        <taxon>Neoptera</taxon>
        <taxon>Paraneoptera</taxon>
        <taxon>Hemiptera</taxon>
        <taxon>Sternorrhyncha</taxon>
        <taxon>Aphidomorpha</taxon>
        <taxon>Aphidoidea</taxon>
        <taxon>Aphididae</taxon>
        <taxon>Sipha</taxon>
    </lineage>
</organism>
<dbReference type="InterPro" id="IPR011012">
    <property type="entry name" value="Longin-like_dom_sf"/>
</dbReference>
<evidence type="ECO:0000256" key="1">
    <source>
        <dbReference type="ARBA" id="ARBA00004555"/>
    </source>
</evidence>
<dbReference type="OrthoDB" id="10252102at2759"/>
<dbReference type="GO" id="GO:0005794">
    <property type="term" value="C:Golgi apparatus"/>
    <property type="evidence" value="ECO:0007669"/>
    <property type="project" value="UniProtKB-SubCell"/>
</dbReference>
<dbReference type="GO" id="GO:0006888">
    <property type="term" value="P:endoplasmic reticulum to Golgi vesicle-mediated transport"/>
    <property type="evidence" value="ECO:0007669"/>
    <property type="project" value="UniProtKB-UniRule"/>
</dbReference>
<evidence type="ECO:0000256" key="3">
    <source>
        <dbReference type="ARBA" id="ARBA00006626"/>
    </source>
</evidence>
<dbReference type="SUPFAM" id="SSF64356">
    <property type="entry name" value="SNARE-like"/>
    <property type="match status" value="1"/>
</dbReference>
<keyword evidence="5 8" id="KW-0256">Endoplasmic reticulum</keyword>
<dbReference type="Pfam" id="PF04628">
    <property type="entry name" value="Sedlin_N"/>
    <property type="match status" value="1"/>
</dbReference>
<evidence type="ECO:0000313" key="10">
    <source>
        <dbReference type="RefSeq" id="XP_025424497.1"/>
    </source>
</evidence>
<comment type="similarity">
    <text evidence="3">Belongs to the TRAPP small subunits family. Sedlin subfamily.</text>
</comment>
<evidence type="ECO:0000256" key="7">
    <source>
        <dbReference type="ARBA" id="ARBA00023034"/>
    </source>
</evidence>
<dbReference type="PANTHER" id="PTHR12403">
    <property type="entry name" value="TRAFFICKING PROTEIN PARTICLE COMPLEX SUBUNIT 2"/>
    <property type="match status" value="1"/>
</dbReference>
<dbReference type="CDD" id="cd14825">
    <property type="entry name" value="TRAPPC2_sedlin"/>
    <property type="match status" value="1"/>
</dbReference>
<evidence type="ECO:0000256" key="4">
    <source>
        <dbReference type="ARBA" id="ARBA00022448"/>
    </source>
</evidence>
<keyword evidence="6 8" id="KW-0931">ER-Golgi transport</keyword>
<name>A0A8B8GQC7_9HEMI</name>
<reference evidence="10" key="1">
    <citation type="submission" date="2025-08" db="UniProtKB">
        <authorList>
            <consortium name="RefSeq"/>
        </authorList>
    </citation>
    <scope>IDENTIFICATION</scope>
    <source>
        <tissue evidence="10">Whole body</tissue>
    </source>
</reference>
<proteinExistence type="inferred from homology"/>
<dbReference type="RefSeq" id="XP_025424497.1">
    <property type="nucleotide sequence ID" value="XM_025568712.1"/>
</dbReference>
<evidence type="ECO:0000313" key="9">
    <source>
        <dbReference type="Proteomes" id="UP000694846"/>
    </source>
</evidence>
<dbReference type="AlphaFoldDB" id="A0A8B8GQC7"/>
<gene>
    <name evidence="10" type="primary">LOC112693585</name>
</gene>
<keyword evidence="9" id="KW-1185">Reference proteome</keyword>
<protein>
    <recommendedName>
        <fullName evidence="8">Trafficking protein particle complex subunit</fullName>
    </recommendedName>
</protein>
<dbReference type="InterPro" id="IPR006722">
    <property type="entry name" value="Sedlin"/>
</dbReference>
<dbReference type="SMART" id="SM01399">
    <property type="entry name" value="Sybindin"/>
    <property type="match status" value="1"/>
</dbReference>
<dbReference type="InterPro" id="IPR007233">
    <property type="entry name" value="TRAPPC"/>
</dbReference>
<evidence type="ECO:0000256" key="2">
    <source>
        <dbReference type="ARBA" id="ARBA00004556"/>
    </source>
</evidence>
<dbReference type="Gene3D" id="3.30.450.70">
    <property type="match status" value="1"/>
</dbReference>
<dbReference type="GO" id="GO:0030008">
    <property type="term" value="C:TRAPP complex"/>
    <property type="evidence" value="ECO:0007669"/>
    <property type="project" value="UniProtKB-UniRule"/>
</dbReference>
<dbReference type="GeneID" id="112693585"/>
<evidence type="ECO:0000256" key="5">
    <source>
        <dbReference type="ARBA" id="ARBA00022824"/>
    </source>
</evidence>